<name>K0RPF4_THAOC</name>
<accession>K0RPF4</accession>
<keyword evidence="1" id="KW-1133">Transmembrane helix</keyword>
<keyword evidence="3" id="KW-1185">Reference proteome</keyword>
<protein>
    <submittedName>
        <fullName evidence="2">Uncharacterized protein</fullName>
    </submittedName>
</protein>
<feature type="transmembrane region" description="Helical" evidence="1">
    <location>
        <begin position="84"/>
        <end position="101"/>
    </location>
</feature>
<dbReference type="OrthoDB" id="10047331at2759"/>
<dbReference type="AlphaFoldDB" id="K0RPF4"/>
<reference evidence="2 3" key="1">
    <citation type="journal article" date="2012" name="Genome Biol.">
        <title>Genome and low-iron response of an oceanic diatom adapted to chronic iron limitation.</title>
        <authorList>
            <person name="Lommer M."/>
            <person name="Specht M."/>
            <person name="Roy A.S."/>
            <person name="Kraemer L."/>
            <person name="Andreson R."/>
            <person name="Gutowska M.A."/>
            <person name="Wolf J."/>
            <person name="Bergner S.V."/>
            <person name="Schilhabel M.B."/>
            <person name="Klostermeier U.C."/>
            <person name="Beiko R.G."/>
            <person name="Rosenstiel P."/>
            <person name="Hippler M."/>
            <person name="Laroche J."/>
        </authorList>
    </citation>
    <scope>NUCLEOTIDE SEQUENCE [LARGE SCALE GENOMIC DNA]</scope>
    <source>
        <strain evidence="2 3">CCMP1005</strain>
    </source>
</reference>
<sequence length="128" mass="14873">MLSPIRPKVYVPTQFRRCMEPLTIKQRLSDVVKAIKKRSPHRQDSNLRGRSPVDFESTSLTTRTRCVVICVDILQFMKFMTRTMLFWELFVVPITILKFGLKLLSRQIGRSPPSTKDTVKLRTVSAFD</sequence>
<evidence type="ECO:0000313" key="2">
    <source>
        <dbReference type="EMBL" id="EJK55000.1"/>
    </source>
</evidence>
<proteinExistence type="predicted"/>
<evidence type="ECO:0000313" key="3">
    <source>
        <dbReference type="Proteomes" id="UP000266841"/>
    </source>
</evidence>
<keyword evidence="1" id="KW-0472">Membrane</keyword>
<organism evidence="2 3">
    <name type="scientific">Thalassiosira oceanica</name>
    <name type="common">Marine diatom</name>
    <dbReference type="NCBI Taxonomy" id="159749"/>
    <lineage>
        <taxon>Eukaryota</taxon>
        <taxon>Sar</taxon>
        <taxon>Stramenopiles</taxon>
        <taxon>Ochrophyta</taxon>
        <taxon>Bacillariophyta</taxon>
        <taxon>Coscinodiscophyceae</taxon>
        <taxon>Thalassiosirophycidae</taxon>
        <taxon>Thalassiosirales</taxon>
        <taxon>Thalassiosiraceae</taxon>
        <taxon>Thalassiosira</taxon>
    </lineage>
</organism>
<dbReference type="EMBL" id="AGNL01034907">
    <property type="protein sequence ID" value="EJK55000.1"/>
    <property type="molecule type" value="Genomic_DNA"/>
</dbReference>
<keyword evidence="1" id="KW-0812">Transmembrane</keyword>
<gene>
    <name evidence="2" type="ORF">THAOC_25319</name>
</gene>
<evidence type="ECO:0000256" key="1">
    <source>
        <dbReference type="SAM" id="Phobius"/>
    </source>
</evidence>
<comment type="caution">
    <text evidence="2">The sequence shown here is derived from an EMBL/GenBank/DDBJ whole genome shotgun (WGS) entry which is preliminary data.</text>
</comment>
<dbReference type="Proteomes" id="UP000266841">
    <property type="component" value="Unassembled WGS sequence"/>
</dbReference>